<evidence type="ECO:0000313" key="7">
    <source>
        <dbReference type="Proteomes" id="UP000237839"/>
    </source>
</evidence>
<dbReference type="Proteomes" id="UP000237839">
    <property type="component" value="Unassembled WGS sequence"/>
</dbReference>
<dbReference type="PANTHER" id="PTHR30346">
    <property type="entry name" value="TRANSCRIPTIONAL DUAL REGULATOR HCAR-RELATED"/>
    <property type="match status" value="1"/>
</dbReference>
<dbReference type="SUPFAM" id="SSF46785">
    <property type="entry name" value="Winged helix' DNA-binding domain"/>
    <property type="match status" value="1"/>
</dbReference>
<dbReference type="RefSeq" id="WP_105532985.1">
    <property type="nucleotide sequence ID" value="NZ_PUGF01000016.1"/>
</dbReference>
<dbReference type="PRINTS" id="PR00039">
    <property type="entry name" value="HTHLYSR"/>
</dbReference>
<dbReference type="GO" id="GO:0003700">
    <property type="term" value="F:DNA-binding transcription factor activity"/>
    <property type="evidence" value="ECO:0007669"/>
    <property type="project" value="InterPro"/>
</dbReference>
<dbReference type="Gene3D" id="3.40.190.10">
    <property type="entry name" value="Periplasmic binding protein-like II"/>
    <property type="match status" value="2"/>
</dbReference>
<keyword evidence="7" id="KW-1185">Reference proteome</keyword>
<accession>A0A2S9GWJ9</accession>
<dbReference type="FunFam" id="1.10.10.10:FF:000001">
    <property type="entry name" value="LysR family transcriptional regulator"/>
    <property type="match status" value="1"/>
</dbReference>
<keyword evidence="2" id="KW-0805">Transcription regulation</keyword>
<keyword evidence="3" id="KW-0238">DNA-binding</keyword>
<evidence type="ECO:0000256" key="2">
    <source>
        <dbReference type="ARBA" id="ARBA00023015"/>
    </source>
</evidence>
<dbReference type="PANTHER" id="PTHR30346:SF0">
    <property type="entry name" value="HCA OPERON TRANSCRIPTIONAL ACTIVATOR HCAR"/>
    <property type="match status" value="1"/>
</dbReference>
<organism evidence="6 7">
    <name type="scientific">Solimicrobium silvestre</name>
    <dbReference type="NCBI Taxonomy" id="2099400"/>
    <lineage>
        <taxon>Bacteria</taxon>
        <taxon>Pseudomonadati</taxon>
        <taxon>Pseudomonadota</taxon>
        <taxon>Betaproteobacteria</taxon>
        <taxon>Burkholderiales</taxon>
        <taxon>Oxalobacteraceae</taxon>
        <taxon>Solimicrobium</taxon>
    </lineage>
</organism>
<comment type="similarity">
    <text evidence="1">Belongs to the LysR transcriptional regulatory family.</text>
</comment>
<evidence type="ECO:0000256" key="3">
    <source>
        <dbReference type="ARBA" id="ARBA00023125"/>
    </source>
</evidence>
<gene>
    <name evidence="6" type="ORF">S2091_3242</name>
</gene>
<dbReference type="EMBL" id="PUGF01000016">
    <property type="protein sequence ID" value="PRC92107.1"/>
    <property type="molecule type" value="Genomic_DNA"/>
</dbReference>
<evidence type="ECO:0000256" key="1">
    <source>
        <dbReference type="ARBA" id="ARBA00009437"/>
    </source>
</evidence>
<dbReference type="InterPro" id="IPR036390">
    <property type="entry name" value="WH_DNA-bd_sf"/>
</dbReference>
<dbReference type="InterPro" id="IPR005119">
    <property type="entry name" value="LysR_subst-bd"/>
</dbReference>
<dbReference type="InterPro" id="IPR000847">
    <property type="entry name" value="LysR_HTH_N"/>
</dbReference>
<sequence>MNLELRQLRYFIAVAEELHVGRAAQRLHMTQPPLSQAIQGLEAMLGADLFIRQKRGITLSAAGHALLPEARRLIKDSLALPELVRCAALGEVGHISLAFVSTADYNLLPPLLRDFRSRYPQVQISLREATSDVQLEALRLGQIDLGLMIPPIPEKLADMLNYQAILSEPLILAAPSDSTWLSNKLQVSLLECQGQPLIIFPRAIAPAFYDSILGCFQSVGITPEIGQEAIQMQTIIGLVSAGMGIALVPQSVSNLKRPGVVYRELEQITPLIETGLAWRRDNHSPVLHAFIELTRKNK</sequence>
<dbReference type="OrthoDB" id="8807047at2"/>
<dbReference type="SUPFAM" id="SSF53850">
    <property type="entry name" value="Periplasmic binding protein-like II"/>
    <property type="match status" value="1"/>
</dbReference>
<keyword evidence="4" id="KW-0804">Transcription</keyword>
<evidence type="ECO:0000259" key="5">
    <source>
        <dbReference type="PROSITE" id="PS50931"/>
    </source>
</evidence>
<dbReference type="Pfam" id="PF00126">
    <property type="entry name" value="HTH_1"/>
    <property type="match status" value="1"/>
</dbReference>
<evidence type="ECO:0000313" key="6">
    <source>
        <dbReference type="EMBL" id="PRC92107.1"/>
    </source>
</evidence>
<dbReference type="InterPro" id="IPR036388">
    <property type="entry name" value="WH-like_DNA-bd_sf"/>
</dbReference>
<dbReference type="AlphaFoldDB" id="A0A2S9GWJ9"/>
<dbReference type="GO" id="GO:0032993">
    <property type="term" value="C:protein-DNA complex"/>
    <property type="evidence" value="ECO:0007669"/>
    <property type="project" value="TreeGrafter"/>
</dbReference>
<dbReference type="PROSITE" id="PS50931">
    <property type="entry name" value="HTH_LYSR"/>
    <property type="match status" value="1"/>
</dbReference>
<name>A0A2S9GWJ9_9BURK</name>
<feature type="domain" description="HTH lysR-type" evidence="5">
    <location>
        <begin position="3"/>
        <end position="60"/>
    </location>
</feature>
<reference evidence="6 7" key="1">
    <citation type="submission" date="2018-02" db="EMBL/GenBank/DDBJ databases">
        <title>Solimicrobium silvestre gen. nov., sp. nov., isolated from alpine forest soil.</title>
        <authorList>
            <person name="Margesin R."/>
            <person name="Albuquerque L."/>
            <person name="Zhang D.-C."/>
            <person name="Froufe H.J.C."/>
            <person name="Severino R."/>
            <person name="Roxo I."/>
            <person name="Egas C."/>
            <person name="Da Costa M.S."/>
        </authorList>
    </citation>
    <scope>NUCLEOTIDE SEQUENCE [LARGE SCALE GENOMIC DNA]</scope>
    <source>
        <strain evidence="6 7">S20-91</strain>
    </source>
</reference>
<comment type="caution">
    <text evidence="6">The sequence shown here is derived from an EMBL/GenBank/DDBJ whole genome shotgun (WGS) entry which is preliminary data.</text>
</comment>
<dbReference type="Gene3D" id="1.10.10.10">
    <property type="entry name" value="Winged helix-like DNA-binding domain superfamily/Winged helix DNA-binding domain"/>
    <property type="match status" value="1"/>
</dbReference>
<proteinExistence type="inferred from homology"/>
<dbReference type="GO" id="GO:0003677">
    <property type="term" value="F:DNA binding"/>
    <property type="evidence" value="ECO:0007669"/>
    <property type="project" value="UniProtKB-KW"/>
</dbReference>
<evidence type="ECO:0000256" key="4">
    <source>
        <dbReference type="ARBA" id="ARBA00023163"/>
    </source>
</evidence>
<protein>
    <submittedName>
        <fullName evidence="6">Transcriptional regulator</fullName>
    </submittedName>
</protein>
<dbReference type="Pfam" id="PF03466">
    <property type="entry name" value="LysR_substrate"/>
    <property type="match status" value="1"/>
</dbReference>